<dbReference type="RefSeq" id="WP_307351752.1">
    <property type="nucleotide sequence ID" value="NZ_JAUSVS010000009.1"/>
</dbReference>
<feature type="signal peptide" evidence="1">
    <location>
        <begin position="1"/>
        <end position="23"/>
    </location>
</feature>
<organism evidence="2 3">
    <name type="scientific">Caulobacter ginsengisoli</name>
    <dbReference type="NCBI Taxonomy" id="400775"/>
    <lineage>
        <taxon>Bacteria</taxon>
        <taxon>Pseudomonadati</taxon>
        <taxon>Pseudomonadota</taxon>
        <taxon>Alphaproteobacteria</taxon>
        <taxon>Caulobacterales</taxon>
        <taxon>Caulobacteraceae</taxon>
        <taxon>Caulobacter</taxon>
    </lineage>
</organism>
<accession>A0ABU0IVE2</accession>
<evidence type="ECO:0000256" key="1">
    <source>
        <dbReference type="SAM" id="SignalP"/>
    </source>
</evidence>
<sequence length="156" mass="16478">MLVFTLAMALLGQPPLQPAPACAAPVACLTPIAQPHPSVQDGAVLIGMNEVIVISLDEAGANPTLVATGDEAAKRALQPGELRFRMEGMGGTMLSVESKHGRWLNYRARMGLGGGRPTSVCTLGSGLSAFESWQQAIPYLTLDKFTPTQEGQMVCR</sequence>
<protein>
    <submittedName>
        <fullName evidence="2">Uncharacterized protein</fullName>
    </submittedName>
</protein>
<dbReference type="EMBL" id="JAUSVS010000009">
    <property type="protein sequence ID" value="MDQ0465986.1"/>
    <property type="molecule type" value="Genomic_DNA"/>
</dbReference>
<gene>
    <name evidence="2" type="ORF">QO010_003779</name>
</gene>
<name>A0ABU0IVE2_9CAUL</name>
<evidence type="ECO:0000313" key="3">
    <source>
        <dbReference type="Proteomes" id="UP001228905"/>
    </source>
</evidence>
<keyword evidence="3" id="KW-1185">Reference proteome</keyword>
<comment type="caution">
    <text evidence="2">The sequence shown here is derived from an EMBL/GenBank/DDBJ whole genome shotgun (WGS) entry which is preliminary data.</text>
</comment>
<keyword evidence="1" id="KW-0732">Signal</keyword>
<proteinExistence type="predicted"/>
<evidence type="ECO:0000313" key="2">
    <source>
        <dbReference type="EMBL" id="MDQ0465986.1"/>
    </source>
</evidence>
<feature type="chain" id="PRO_5046077922" evidence="1">
    <location>
        <begin position="24"/>
        <end position="156"/>
    </location>
</feature>
<reference evidence="2 3" key="1">
    <citation type="submission" date="2023-07" db="EMBL/GenBank/DDBJ databases">
        <title>Genomic Encyclopedia of Type Strains, Phase IV (KMG-IV): sequencing the most valuable type-strain genomes for metagenomic binning, comparative biology and taxonomic classification.</title>
        <authorList>
            <person name="Goeker M."/>
        </authorList>
    </citation>
    <scope>NUCLEOTIDE SEQUENCE [LARGE SCALE GENOMIC DNA]</scope>
    <source>
        <strain evidence="2 3">DSM 18695</strain>
    </source>
</reference>
<dbReference type="Proteomes" id="UP001228905">
    <property type="component" value="Unassembled WGS sequence"/>
</dbReference>